<evidence type="ECO:0000256" key="1">
    <source>
        <dbReference type="SAM" id="MobiDB-lite"/>
    </source>
</evidence>
<dbReference type="Proteomes" id="UP001589896">
    <property type="component" value="Unassembled WGS sequence"/>
</dbReference>
<feature type="region of interest" description="Disordered" evidence="1">
    <location>
        <begin position="481"/>
        <end position="508"/>
    </location>
</feature>
<dbReference type="InterPro" id="IPR025566">
    <property type="entry name" value="DUF4331"/>
</dbReference>
<accession>A0ABV6RQ48</accession>
<protein>
    <submittedName>
        <fullName evidence="2">DUF4331 domain-containing protein</fullName>
    </submittedName>
</protein>
<organism evidence="2 3">
    <name type="scientific">Lysobacter korlensis</name>
    <dbReference type="NCBI Taxonomy" id="553636"/>
    <lineage>
        <taxon>Bacteria</taxon>
        <taxon>Pseudomonadati</taxon>
        <taxon>Pseudomonadota</taxon>
        <taxon>Gammaproteobacteria</taxon>
        <taxon>Lysobacterales</taxon>
        <taxon>Lysobacteraceae</taxon>
        <taxon>Lysobacter</taxon>
    </lineage>
</organism>
<keyword evidence="3" id="KW-1185">Reference proteome</keyword>
<proteinExistence type="predicted"/>
<evidence type="ECO:0000313" key="3">
    <source>
        <dbReference type="Proteomes" id="UP001589896"/>
    </source>
</evidence>
<reference evidence="2 3" key="1">
    <citation type="submission" date="2024-09" db="EMBL/GenBank/DDBJ databases">
        <authorList>
            <person name="Sun Q."/>
            <person name="Mori K."/>
        </authorList>
    </citation>
    <scope>NUCLEOTIDE SEQUENCE [LARGE SCALE GENOMIC DNA]</scope>
    <source>
        <strain evidence="2 3">KCTC 23076</strain>
    </source>
</reference>
<sequence>MTAFIEAVVLVFPLGLFPHRMPPHSKKQGVLPMKRTAIAVALAGLVIGGAAIGSSHREAPKISEMPTVDNTDLYMFRSYEAGRENYVTLIANFRPFQEPWGGPIYYPLNEEGLYSIHVDSNGDAYSDTSFHFRFSNNYRGLTVPVGGKDIAVPIINIGQFGGDAEPEPTQNRVESYAFASVHKGKVTLARNLANGKNFFYKPIDNIGQKSIVPDYETYARNHIYPVAIEGCAGESRVFVGQRKESFVVNVGEIFDLINYDPVQPRDGERNVLDDSNITTIALEVPIACLTTSGSPIIGAWTTASLKKNEGKGVSYKQVSRLGNPLVNEVVIGMPDKDKFNSVSPRRDASLFAKYVQFPTLPKLIETLFPVKAPNVFPRTDLVAVFLTGIPGLNKPESVVPAEMMRLNTSIAPVPASQQDSLGVIAGDTAGFPNGRRPGDDVVDIELRVLMGALLTDEQAPSRTLPYTDGALVTATQFQDKFPYLNTPLPGSPNEARDEDDIDNNPAGG</sequence>
<dbReference type="Pfam" id="PF14224">
    <property type="entry name" value="DUF4331"/>
    <property type="match status" value="1"/>
</dbReference>
<gene>
    <name evidence="2" type="ORF">ACFFGH_14685</name>
</gene>
<dbReference type="EMBL" id="JBHLTG010000003">
    <property type="protein sequence ID" value="MFC0679086.1"/>
    <property type="molecule type" value="Genomic_DNA"/>
</dbReference>
<dbReference type="RefSeq" id="WP_386669487.1">
    <property type="nucleotide sequence ID" value="NZ_JBHLTG010000003.1"/>
</dbReference>
<evidence type="ECO:0000313" key="2">
    <source>
        <dbReference type="EMBL" id="MFC0679086.1"/>
    </source>
</evidence>
<name>A0ABV6RQ48_9GAMM</name>
<comment type="caution">
    <text evidence="2">The sequence shown here is derived from an EMBL/GenBank/DDBJ whole genome shotgun (WGS) entry which is preliminary data.</text>
</comment>